<dbReference type="Pfam" id="PF23409">
    <property type="entry name" value="Beta-prop_EML"/>
    <property type="match status" value="1"/>
</dbReference>
<evidence type="ECO:0000256" key="2">
    <source>
        <dbReference type="ARBA" id="ARBA00022737"/>
    </source>
</evidence>
<dbReference type="PROSITE" id="PS50082">
    <property type="entry name" value="WD_REPEATS_2"/>
    <property type="match status" value="4"/>
</dbReference>
<feature type="domain" description="C2" evidence="5">
    <location>
        <begin position="1"/>
        <end position="104"/>
    </location>
</feature>
<gene>
    <name evidence="6" type="ORF">M0812_01592</name>
</gene>
<sequence>MSSNYLYVTLVRAKFFKKGTNTSSKPFDAYCQLKCEDVKYKSSVFHQTSEPTWNEKFRFPIKTMSVLKIKIYRYLCDKPSVCIHSLKLELNKIEKNQKEISFKFDKEQNLVQNGIIYFKFSERSLKFEKKGLERRKTFISFLRRCEREEERGVVLSSLEKRRALLDIIFDEYKPSKYSSKRNIQKKTRSNNKESEQLQSTRGVVNKRSETVEKERNSKVNQQSDKKVKLGIKPQNQNNNNNNNNGDYRGLETLNSLKNNPIHFVFGYNTWESRDNLFLTSEGLLFYYTGCLGIIYDEATKKQKLFTAHKKNIICNAITKDRRIAATASSDGCIYIWDLETCSVINYLVLEGGVSILSMAFYLDERLVMVASNKEFTIYVYNIKSASTTQVNSNNSNELYKPELIAKKGGHKNKILRVAFYHDNPNKFVTCGIRSFTFHEISSDSQIIESSGSFGQHKPVTFLSLFLNNSNETIACSNDGNAYIWSLATKKILHKIRISSGPCNTIKNDDYSNQDTKFICGSKDSNITVWDMKSYENLNTFPTLLGGSIKSVDLYNEKIVAGTIKNQIWASNTGSKSSTQIVFNHSDQIHGLSTHPTKLMFITASDDRSVFLWSPVEKRILKKKKLNGQPRKVQFSPNGDIIGVGMKDGTISLLRTLDLSKLAYKKEHNSQPVAITFSKDGQYFAISFQDSMIDVYLYKSLLKKIGKIKTIKPIENFDFSKDSKFIRWIENNKMVCWCIGDTFKSKKNPQEMNWASENCDVAINFVSGRSIDFYNQKMLCCQDTEILVYDSKFDNPRILSGHGSQISEARFLQDQFIISVGGLDQSIFCWKI</sequence>
<dbReference type="GO" id="GO:0005929">
    <property type="term" value="C:cilium"/>
    <property type="evidence" value="ECO:0007669"/>
    <property type="project" value="UniProtKB-ARBA"/>
</dbReference>
<evidence type="ECO:0000313" key="7">
    <source>
        <dbReference type="Proteomes" id="UP001146793"/>
    </source>
</evidence>
<evidence type="ECO:0000313" key="6">
    <source>
        <dbReference type="EMBL" id="KAJ3434480.1"/>
    </source>
</evidence>
<dbReference type="InterPro" id="IPR050630">
    <property type="entry name" value="WD_repeat_EMAP"/>
</dbReference>
<reference evidence="6" key="1">
    <citation type="submission" date="2022-08" db="EMBL/GenBank/DDBJ databases">
        <title>Novel sulphate-reducing endosymbionts in the free-living metamonad Anaeramoeba.</title>
        <authorList>
            <person name="Jerlstrom-Hultqvist J."/>
            <person name="Cepicka I."/>
            <person name="Gallot-Lavallee L."/>
            <person name="Salas-Leiva D."/>
            <person name="Curtis B.A."/>
            <person name="Zahonova K."/>
            <person name="Pipaliya S."/>
            <person name="Dacks J."/>
            <person name="Roger A.J."/>
        </authorList>
    </citation>
    <scope>NUCLEOTIDE SEQUENCE</scope>
    <source>
        <strain evidence="6">Busselton2</strain>
    </source>
</reference>
<dbReference type="PANTHER" id="PTHR13720:SF33">
    <property type="entry name" value="HELP DOMAIN-CONTAINING PROTEIN"/>
    <property type="match status" value="1"/>
</dbReference>
<feature type="repeat" description="WD" evidence="3">
    <location>
        <begin position="498"/>
        <end position="539"/>
    </location>
</feature>
<dbReference type="InterPro" id="IPR000008">
    <property type="entry name" value="C2_dom"/>
</dbReference>
<feature type="repeat" description="WD" evidence="3">
    <location>
        <begin position="798"/>
        <end position="831"/>
    </location>
</feature>
<dbReference type="InterPro" id="IPR055442">
    <property type="entry name" value="Beta-prop_EML-like_2nd"/>
</dbReference>
<evidence type="ECO:0000259" key="5">
    <source>
        <dbReference type="PROSITE" id="PS50004"/>
    </source>
</evidence>
<dbReference type="EMBL" id="JANTQA010000042">
    <property type="protein sequence ID" value="KAJ3434480.1"/>
    <property type="molecule type" value="Genomic_DNA"/>
</dbReference>
<dbReference type="Pfam" id="PF23414">
    <property type="entry name" value="Beta-prop_EML_2"/>
    <property type="match status" value="1"/>
</dbReference>
<dbReference type="PROSITE" id="PS50004">
    <property type="entry name" value="C2"/>
    <property type="match status" value="1"/>
</dbReference>
<name>A0AAV7Z093_9EUKA</name>
<evidence type="ECO:0000256" key="4">
    <source>
        <dbReference type="SAM" id="MobiDB-lite"/>
    </source>
</evidence>
<feature type="repeat" description="WD" evidence="3">
    <location>
        <begin position="305"/>
        <end position="346"/>
    </location>
</feature>
<dbReference type="PANTHER" id="PTHR13720">
    <property type="entry name" value="WD-40 REPEAT PROTEIN"/>
    <property type="match status" value="1"/>
</dbReference>
<dbReference type="CDD" id="cd00030">
    <property type="entry name" value="C2"/>
    <property type="match status" value="1"/>
</dbReference>
<dbReference type="Proteomes" id="UP001146793">
    <property type="component" value="Unassembled WGS sequence"/>
</dbReference>
<proteinExistence type="predicted"/>
<dbReference type="Gene3D" id="2.60.40.150">
    <property type="entry name" value="C2 domain"/>
    <property type="match status" value="1"/>
</dbReference>
<dbReference type="PROSITE" id="PS50294">
    <property type="entry name" value="WD_REPEATS_REGION"/>
    <property type="match status" value="3"/>
</dbReference>
<organism evidence="6 7">
    <name type="scientific">Anaeramoeba flamelloides</name>
    <dbReference type="NCBI Taxonomy" id="1746091"/>
    <lineage>
        <taxon>Eukaryota</taxon>
        <taxon>Metamonada</taxon>
        <taxon>Anaeramoebidae</taxon>
        <taxon>Anaeramoeba</taxon>
    </lineage>
</organism>
<dbReference type="InterPro" id="IPR019775">
    <property type="entry name" value="WD40_repeat_CS"/>
</dbReference>
<feature type="compositionally biased region" description="Basic and acidic residues" evidence="4">
    <location>
        <begin position="206"/>
        <end position="227"/>
    </location>
</feature>
<dbReference type="SMART" id="SM00320">
    <property type="entry name" value="WD40"/>
    <property type="match status" value="9"/>
</dbReference>
<dbReference type="PROSITE" id="PS00678">
    <property type="entry name" value="WD_REPEATS_1"/>
    <property type="match status" value="1"/>
</dbReference>
<dbReference type="InterPro" id="IPR036322">
    <property type="entry name" value="WD40_repeat_dom_sf"/>
</dbReference>
<dbReference type="SMART" id="SM00239">
    <property type="entry name" value="C2"/>
    <property type="match status" value="1"/>
</dbReference>
<dbReference type="Pfam" id="PF00168">
    <property type="entry name" value="C2"/>
    <property type="match status" value="1"/>
</dbReference>
<dbReference type="InterPro" id="IPR055439">
    <property type="entry name" value="Beta-prop_EML_1st"/>
</dbReference>
<dbReference type="InterPro" id="IPR015943">
    <property type="entry name" value="WD40/YVTN_repeat-like_dom_sf"/>
</dbReference>
<dbReference type="SUPFAM" id="SSF50978">
    <property type="entry name" value="WD40 repeat-like"/>
    <property type="match status" value="2"/>
</dbReference>
<dbReference type="InterPro" id="IPR001680">
    <property type="entry name" value="WD40_rpt"/>
</dbReference>
<comment type="caution">
    <text evidence="6">The sequence shown here is derived from an EMBL/GenBank/DDBJ whole genome shotgun (WGS) entry which is preliminary data.</text>
</comment>
<dbReference type="Gene3D" id="2.130.10.10">
    <property type="entry name" value="YVTN repeat-like/Quinoprotein amine dehydrogenase"/>
    <property type="match status" value="2"/>
</dbReference>
<feature type="region of interest" description="Disordered" evidence="4">
    <location>
        <begin position="179"/>
        <end position="247"/>
    </location>
</feature>
<feature type="repeat" description="WD" evidence="3">
    <location>
        <begin position="581"/>
        <end position="613"/>
    </location>
</feature>
<feature type="compositionally biased region" description="Basic residues" evidence="4">
    <location>
        <begin position="179"/>
        <end position="189"/>
    </location>
</feature>
<evidence type="ECO:0000256" key="1">
    <source>
        <dbReference type="ARBA" id="ARBA00022574"/>
    </source>
</evidence>
<keyword evidence="2" id="KW-0677">Repeat</keyword>
<feature type="compositionally biased region" description="Low complexity" evidence="4">
    <location>
        <begin position="234"/>
        <end position="244"/>
    </location>
</feature>
<accession>A0AAV7Z093</accession>
<dbReference type="InterPro" id="IPR035892">
    <property type="entry name" value="C2_domain_sf"/>
</dbReference>
<dbReference type="AlphaFoldDB" id="A0AAV7Z093"/>
<dbReference type="SUPFAM" id="SSF49562">
    <property type="entry name" value="C2 domain (Calcium/lipid-binding domain, CaLB)"/>
    <property type="match status" value="1"/>
</dbReference>
<evidence type="ECO:0000256" key="3">
    <source>
        <dbReference type="PROSITE-ProRule" id="PRU00221"/>
    </source>
</evidence>
<protein>
    <submittedName>
        <fullName evidence="6">Wd-40 repeat protein</fullName>
    </submittedName>
</protein>
<keyword evidence="1 3" id="KW-0853">WD repeat</keyword>